<dbReference type="InterPro" id="IPR013766">
    <property type="entry name" value="Thioredoxin_domain"/>
</dbReference>
<gene>
    <name evidence="4" type="ORF">SCF082_LOCUS20900</name>
</gene>
<feature type="region of interest" description="Disordered" evidence="2">
    <location>
        <begin position="1"/>
        <end position="54"/>
    </location>
</feature>
<dbReference type="Pfam" id="PF00578">
    <property type="entry name" value="AhpC-TSA"/>
    <property type="match status" value="2"/>
</dbReference>
<dbReference type="SUPFAM" id="SSF52833">
    <property type="entry name" value="Thioredoxin-like"/>
    <property type="match status" value="2"/>
</dbReference>
<keyword evidence="5" id="KW-1185">Reference proteome</keyword>
<dbReference type="Proteomes" id="UP001642464">
    <property type="component" value="Unassembled WGS sequence"/>
</dbReference>
<evidence type="ECO:0000256" key="1">
    <source>
        <dbReference type="ARBA" id="ARBA00023002"/>
    </source>
</evidence>
<dbReference type="Pfam" id="PF10417">
    <property type="entry name" value="1-cysPrx_C"/>
    <property type="match status" value="1"/>
</dbReference>
<evidence type="ECO:0000256" key="2">
    <source>
        <dbReference type="SAM" id="MobiDB-lite"/>
    </source>
</evidence>
<dbReference type="EMBL" id="CAXAMM010014747">
    <property type="protein sequence ID" value="CAK9034550.1"/>
    <property type="molecule type" value="Genomic_DNA"/>
</dbReference>
<reference evidence="4 5" key="1">
    <citation type="submission" date="2024-02" db="EMBL/GenBank/DDBJ databases">
        <authorList>
            <person name="Chen Y."/>
            <person name="Shah S."/>
            <person name="Dougan E. K."/>
            <person name="Thang M."/>
            <person name="Chan C."/>
        </authorList>
    </citation>
    <scope>NUCLEOTIDE SEQUENCE [LARGE SCALE GENOMIC DNA]</scope>
</reference>
<comment type="caution">
    <text evidence="4">The sequence shown here is derived from an EMBL/GenBank/DDBJ whole genome shotgun (WGS) entry which is preliminary data.</text>
</comment>
<sequence length="578" mass="65769">MGCCSSKAKPKKEPPKEPEPEKLKSPPSEKEPGGSPRPSGLFELEDTTPPPATPSVDFRIGLGASFPNFECRTTHGTFMFHDFLEKQHPQGWTMLFSHPKDFTPVCTTEIGTCQSMLRDFKRRDVQLIGLSCDSVDQHKAWTKDVLHVQDHPSQEDLDFPLIADETREIAQMLGMLDPLEICEIDKISMPARALFLIGPEKRNYLTILYPATTGRNFHEVLRAIDSLHLTNALEVGTPADWHPNGKVMPAVNVGDKFGAPEEQMVQSGRRYMRYVPQPVVHTPQRLRPYEDVRPSERDFKIKLGAKFPDFDWSATKQGINRFHQLLERLKGDLTLMICWPRNFDPIATSELLKCLKHLPELRQRRVSLIGMTCDPVENLQQWVKDAIELTGSSDEETGFTIIADRNQHIAVELGFLPEANRDADKHLSLARGLFVIGKDKTLRLSMQYPMTTGMNFLEVLRVLDSLILTKEHHVATPANWQQNERLILDPKVSRTDANKFTNLHTQAVPSKKEYLRWVDCPRLPWFKEEVPTFTAPEALLDGQEWEPLPPVSKAQNEIRGRDPPEDKSVWCMMCSCGN</sequence>
<name>A0ABP0L866_9DINO</name>
<dbReference type="PROSITE" id="PS51352">
    <property type="entry name" value="THIOREDOXIN_2"/>
    <property type="match status" value="2"/>
</dbReference>
<proteinExistence type="predicted"/>
<feature type="compositionally biased region" description="Basic and acidic residues" evidence="2">
    <location>
        <begin position="11"/>
        <end position="32"/>
    </location>
</feature>
<dbReference type="InterPro" id="IPR036249">
    <property type="entry name" value="Thioredoxin-like_sf"/>
</dbReference>
<dbReference type="PANTHER" id="PTHR43503">
    <property type="entry name" value="MCG48959-RELATED"/>
    <property type="match status" value="1"/>
</dbReference>
<keyword evidence="1" id="KW-0560">Oxidoreductase</keyword>
<dbReference type="PANTHER" id="PTHR43503:SF4">
    <property type="entry name" value="PEROXIREDOXIN-6"/>
    <property type="match status" value="1"/>
</dbReference>
<accession>A0ABP0L866</accession>
<feature type="domain" description="Thioredoxin" evidence="3">
    <location>
        <begin position="60"/>
        <end position="229"/>
    </location>
</feature>
<evidence type="ECO:0000259" key="3">
    <source>
        <dbReference type="PROSITE" id="PS51352"/>
    </source>
</evidence>
<dbReference type="Gene3D" id="3.30.1020.10">
    <property type="entry name" value="Antioxidant, Horf6, Chain A, domain2"/>
    <property type="match status" value="2"/>
</dbReference>
<organism evidence="4 5">
    <name type="scientific">Durusdinium trenchii</name>
    <dbReference type="NCBI Taxonomy" id="1381693"/>
    <lineage>
        <taxon>Eukaryota</taxon>
        <taxon>Sar</taxon>
        <taxon>Alveolata</taxon>
        <taxon>Dinophyceae</taxon>
        <taxon>Suessiales</taxon>
        <taxon>Symbiodiniaceae</taxon>
        <taxon>Durusdinium</taxon>
    </lineage>
</organism>
<feature type="domain" description="Thioredoxin" evidence="3">
    <location>
        <begin position="301"/>
        <end position="468"/>
    </location>
</feature>
<evidence type="ECO:0000313" key="4">
    <source>
        <dbReference type="EMBL" id="CAK9034550.1"/>
    </source>
</evidence>
<protein>
    <recommendedName>
        <fullName evidence="3">Thioredoxin domain-containing protein</fullName>
    </recommendedName>
</protein>
<dbReference type="Gene3D" id="3.40.30.10">
    <property type="entry name" value="Glutaredoxin"/>
    <property type="match status" value="2"/>
</dbReference>
<dbReference type="InterPro" id="IPR000866">
    <property type="entry name" value="AhpC/TSA"/>
</dbReference>
<dbReference type="InterPro" id="IPR019479">
    <property type="entry name" value="Peroxiredoxin_C"/>
</dbReference>
<evidence type="ECO:0000313" key="5">
    <source>
        <dbReference type="Proteomes" id="UP001642464"/>
    </source>
</evidence>